<sequence>MHESSNGFMVNHDEQARSYSGMNSVILSQQASRFWIPFDVKLFETLTPREYLENYCRVNNRRHTLYKRIFDKHKDNEGELSVKVKENEQPTVTRFNSIENKSICQK</sequence>
<organism evidence="1 2">
    <name type="scientific">Rotaria socialis</name>
    <dbReference type="NCBI Taxonomy" id="392032"/>
    <lineage>
        <taxon>Eukaryota</taxon>
        <taxon>Metazoa</taxon>
        <taxon>Spiralia</taxon>
        <taxon>Gnathifera</taxon>
        <taxon>Rotifera</taxon>
        <taxon>Eurotatoria</taxon>
        <taxon>Bdelloidea</taxon>
        <taxon>Philodinida</taxon>
        <taxon>Philodinidae</taxon>
        <taxon>Rotaria</taxon>
    </lineage>
</organism>
<dbReference type="EMBL" id="CAJOBR010033077">
    <property type="protein sequence ID" value="CAF5001730.1"/>
    <property type="molecule type" value="Genomic_DNA"/>
</dbReference>
<reference evidence="1" key="1">
    <citation type="submission" date="2021-02" db="EMBL/GenBank/DDBJ databases">
        <authorList>
            <person name="Nowell W R."/>
        </authorList>
    </citation>
    <scope>NUCLEOTIDE SEQUENCE</scope>
</reference>
<evidence type="ECO:0000313" key="2">
    <source>
        <dbReference type="Proteomes" id="UP000663848"/>
    </source>
</evidence>
<dbReference type="Proteomes" id="UP000663848">
    <property type="component" value="Unassembled WGS sequence"/>
</dbReference>
<gene>
    <name evidence="1" type="ORF">QYT958_LOCUS38196</name>
</gene>
<dbReference type="AlphaFoldDB" id="A0A822ADW5"/>
<proteinExistence type="predicted"/>
<name>A0A822ADW5_9BILA</name>
<dbReference type="PANTHER" id="PTHR36696:SF1">
    <property type="entry name" value="EF-HAND DOMAIN-CONTAINING PROTEIN"/>
    <property type="match status" value="1"/>
</dbReference>
<dbReference type="PANTHER" id="PTHR36696">
    <property type="entry name" value="AGAP012002-PA"/>
    <property type="match status" value="1"/>
</dbReference>
<accession>A0A822ADW5</accession>
<comment type="caution">
    <text evidence="1">The sequence shown here is derived from an EMBL/GenBank/DDBJ whole genome shotgun (WGS) entry which is preliminary data.</text>
</comment>
<evidence type="ECO:0000313" key="1">
    <source>
        <dbReference type="EMBL" id="CAF5001730.1"/>
    </source>
</evidence>
<protein>
    <submittedName>
        <fullName evidence="1">Uncharacterized protein</fullName>
    </submittedName>
</protein>